<dbReference type="InterPro" id="IPR023393">
    <property type="entry name" value="START-like_dom_sf"/>
</dbReference>
<name>A0A2P9AK59_9HYPH</name>
<dbReference type="EMBL" id="FUIG01000026">
    <property type="protein sequence ID" value="SJM31531.1"/>
    <property type="molecule type" value="Genomic_DNA"/>
</dbReference>
<keyword evidence="2" id="KW-1133">Transmembrane helix</keyword>
<feature type="transmembrane region" description="Helical" evidence="2">
    <location>
        <begin position="130"/>
        <end position="149"/>
    </location>
</feature>
<keyword evidence="2" id="KW-0472">Membrane</keyword>
<feature type="region of interest" description="Disordered" evidence="1">
    <location>
        <begin position="242"/>
        <end position="309"/>
    </location>
</feature>
<evidence type="ECO:0000256" key="1">
    <source>
        <dbReference type="SAM" id="MobiDB-lite"/>
    </source>
</evidence>
<dbReference type="Proteomes" id="UP000245698">
    <property type="component" value="Unassembled WGS sequence"/>
</dbReference>
<dbReference type="CDD" id="cd07818">
    <property type="entry name" value="SRPBCC_1"/>
    <property type="match status" value="1"/>
</dbReference>
<evidence type="ECO:0000313" key="4">
    <source>
        <dbReference type="Proteomes" id="UP000245698"/>
    </source>
</evidence>
<evidence type="ECO:0008006" key="5">
    <source>
        <dbReference type="Google" id="ProtNLM"/>
    </source>
</evidence>
<proteinExistence type="predicted"/>
<feature type="compositionally biased region" description="Basic and acidic residues" evidence="1">
    <location>
        <begin position="272"/>
        <end position="284"/>
    </location>
</feature>
<sequence>MDRPRAQRPHRAVHDLRRRHQAAAARCRHPDHGAARLASRSQCLAHARHHRTGLDRALCGATHLGAWRHPAHRLPRWRHRDAYTYRQPAVFAHTVRRLSRLHLVGWPFPAQPQDAIADPVQPIGTKEKKMLTAIVILLVLIAALLIYAATKPDNFTVSRSASIKAPPETIFPLIDDFRRWTVWSPYKKLDPDMKRTLSGAESGKGATYAWEGNSKAGIGRMEITNSMPSSLVAKARFRKAIQGQQHRRLHAEADRQRNRRHLGDARALPLHRQADRRLHQHGQDGRQGFRNRPRQSQAGHRTARCPASRKRLKAVLLPQRMCLKTQRLCAPRWTRKA</sequence>
<evidence type="ECO:0000313" key="3">
    <source>
        <dbReference type="EMBL" id="SJM31531.1"/>
    </source>
</evidence>
<evidence type="ECO:0000256" key="2">
    <source>
        <dbReference type="SAM" id="Phobius"/>
    </source>
</evidence>
<dbReference type="Gene3D" id="3.30.530.20">
    <property type="match status" value="1"/>
</dbReference>
<accession>A0A2P9AK59</accession>
<organism evidence="3 4">
    <name type="scientific">Mesorhizobium delmotii</name>
    <dbReference type="NCBI Taxonomy" id="1631247"/>
    <lineage>
        <taxon>Bacteria</taxon>
        <taxon>Pseudomonadati</taxon>
        <taxon>Pseudomonadota</taxon>
        <taxon>Alphaproteobacteria</taxon>
        <taxon>Hyphomicrobiales</taxon>
        <taxon>Phyllobacteriaceae</taxon>
        <taxon>Mesorhizobium</taxon>
    </lineage>
</organism>
<feature type="compositionally biased region" description="Basic and acidic residues" evidence="1">
    <location>
        <begin position="250"/>
        <end position="264"/>
    </location>
</feature>
<dbReference type="AlphaFoldDB" id="A0A2P9AK59"/>
<dbReference type="SUPFAM" id="SSF55961">
    <property type="entry name" value="Bet v1-like"/>
    <property type="match status" value="1"/>
</dbReference>
<reference evidence="4" key="1">
    <citation type="submission" date="2016-12" db="EMBL/GenBank/DDBJ databases">
        <authorList>
            <person name="Brunel B."/>
        </authorList>
    </citation>
    <scope>NUCLEOTIDE SEQUENCE [LARGE SCALE GENOMIC DNA]</scope>
</reference>
<protein>
    <recommendedName>
        <fullName evidence="5">Polyketide cyclase</fullName>
    </recommendedName>
</protein>
<gene>
    <name evidence="3" type="ORF">BQ8482_20146</name>
</gene>
<keyword evidence="2" id="KW-0812">Transmembrane</keyword>
<keyword evidence="4" id="KW-1185">Reference proteome</keyword>